<feature type="region of interest" description="Disordered" evidence="1">
    <location>
        <begin position="1"/>
        <end position="60"/>
    </location>
</feature>
<dbReference type="AlphaFoldDB" id="A0A7W9QFP9"/>
<comment type="caution">
    <text evidence="3">The sequence shown here is derived from an EMBL/GenBank/DDBJ whole genome shotgun (WGS) entry which is preliminary data.</text>
</comment>
<feature type="compositionally biased region" description="Basic and acidic residues" evidence="1">
    <location>
        <begin position="291"/>
        <end position="301"/>
    </location>
</feature>
<organism evidence="3 4">
    <name type="scientific">Streptomyces zagrosensis</name>
    <dbReference type="NCBI Taxonomy" id="1042984"/>
    <lineage>
        <taxon>Bacteria</taxon>
        <taxon>Bacillati</taxon>
        <taxon>Actinomycetota</taxon>
        <taxon>Actinomycetes</taxon>
        <taxon>Kitasatosporales</taxon>
        <taxon>Streptomycetaceae</taxon>
        <taxon>Streptomyces</taxon>
    </lineage>
</organism>
<keyword evidence="4" id="KW-1185">Reference proteome</keyword>
<keyword evidence="2" id="KW-0812">Transmembrane</keyword>
<reference evidence="3 4" key="1">
    <citation type="submission" date="2020-08" db="EMBL/GenBank/DDBJ databases">
        <title>Genomic Encyclopedia of Type Strains, Phase III (KMG-III): the genomes of soil and plant-associated and newly described type strains.</title>
        <authorList>
            <person name="Whitman W."/>
        </authorList>
    </citation>
    <scope>NUCLEOTIDE SEQUENCE [LARGE SCALE GENOMIC DNA]</scope>
    <source>
        <strain evidence="3 4">CECT 8305</strain>
    </source>
</reference>
<feature type="compositionally biased region" description="Polar residues" evidence="1">
    <location>
        <begin position="32"/>
        <end position="43"/>
    </location>
</feature>
<protein>
    <submittedName>
        <fullName evidence="3">Uncharacterized protein</fullName>
    </submittedName>
</protein>
<feature type="compositionally biased region" description="Low complexity" evidence="1">
    <location>
        <begin position="302"/>
        <end position="312"/>
    </location>
</feature>
<evidence type="ECO:0000313" key="3">
    <source>
        <dbReference type="EMBL" id="MBB5938878.1"/>
    </source>
</evidence>
<keyword evidence="2" id="KW-0472">Membrane</keyword>
<sequence length="341" mass="35748">MPPPQPVLPVPQPAPTVPPAASTLPPPRQAPPSATNTGAQNRSSAHRDSTSASTLDRTPDGAAAYETAIDLRLLADQAAAYGPRPRPGRRARGPARTVVAVVCAVLGIGLLAGAVLGSWFSRDSDGARTADEFEHARTLWRSAPVDTLFPRTLRGPGAGPGGADRTWTRIAVAPDSRCEGAFDPLLATALSPVGCQRLLRATYTDATSTSVTTVGLVITRSNAAKMQTLKERFRAERLGQRGDLLPRSYAAEGTVAEDFGEAQRASWRLSVRTDLPLIVYAVTGFADGRSIRKPEPADRAAARGATTDPAQAGLGHDARGIAAGVERAFRKAVGTAVQGER</sequence>
<dbReference type="RefSeq" id="WP_281392888.1">
    <property type="nucleotide sequence ID" value="NZ_JACHJL010000019.1"/>
</dbReference>
<feature type="compositionally biased region" description="Pro residues" evidence="1">
    <location>
        <begin position="1"/>
        <end position="30"/>
    </location>
</feature>
<evidence type="ECO:0000313" key="4">
    <source>
        <dbReference type="Proteomes" id="UP000588098"/>
    </source>
</evidence>
<evidence type="ECO:0000256" key="1">
    <source>
        <dbReference type="SAM" id="MobiDB-lite"/>
    </source>
</evidence>
<proteinExistence type="predicted"/>
<dbReference type="Proteomes" id="UP000588098">
    <property type="component" value="Unassembled WGS sequence"/>
</dbReference>
<keyword evidence="2" id="KW-1133">Transmembrane helix</keyword>
<feature type="region of interest" description="Disordered" evidence="1">
    <location>
        <begin position="291"/>
        <end position="315"/>
    </location>
</feature>
<gene>
    <name evidence="3" type="ORF">FHS42_005969</name>
</gene>
<evidence type="ECO:0000256" key="2">
    <source>
        <dbReference type="SAM" id="Phobius"/>
    </source>
</evidence>
<feature type="transmembrane region" description="Helical" evidence="2">
    <location>
        <begin position="98"/>
        <end position="120"/>
    </location>
</feature>
<name>A0A7W9QFP9_9ACTN</name>
<accession>A0A7W9QFP9</accession>
<dbReference type="EMBL" id="JACHJL010000019">
    <property type="protein sequence ID" value="MBB5938878.1"/>
    <property type="molecule type" value="Genomic_DNA"/>
</dbReference>